<dbReference type="AlphaFoldDB" id="A0A1X7S345"/>
<feature type="transmembrane region" description="Helical" evidence="1">
    <location>
        <begin position="68"/>
        <end position="88"/>
    </location>
</feature>
<keyword evidence="3" id="KW-1185">Reference proteome</keyword>
<protein>
    <submittedName>
        <fullName evidence="2">Uncharacterized protein</fullName>
    </submittedName>
</protein>
<dbReference type="EMBL" id="LT853699">
    <property type="protein sequence ID" value="SMQ53627.1"/>
    <property type="molecule type" value="Genomic_DNA"/>
</dbReference>
<evidence type="ECO:0000313" key="3">
    <source>
        <dbReference type="Proteomes" id="UP000215127"/>
    </source>
</evidence>
<keyword evidence="1" id="KW-1133">Transmembrane helix</keyword>
<organism evidence="2 3">
    <name type="scientific">Zymoseptoria tritici (strain ST99CH_3D7)</name>
    <dbReference type="NCBI Taxonomy" id="1276538"/>
    <lineage>
        <taxon>Eukaryota</taxon>
        <taxon>Fungi</taxon>
        <taxon>Dikarya</taxon>
        <taxon>Ascomycota</taxon>
        <taxon>Pezizomycotina</taxon>
        <taxon>Dothideomycetes</taxon>
        <taxon>Dothideomycetidae</taxon>
        <taxon>Mycosphaerellales</taxon>
        <taxon>Mycosphaerellaceae</taxon>
        <taxon>Zymoseptoria</taxon>
    </lineage>
</organism>
<reference evidence="2 3" key="1">
    <citation type="submission" date="2016-06" db="EMBL/GenBank/DDBJ databases">
        <authorList>
            <person name="Kjaerup R.B."/>
            <person name="Dalgaard T.S."/>
            <person name="Juul-Madsen H.R."/>
        </authorList>
    </citation>
    <scope>NUCLEOTIDE SEQUENCE [LARGE SCALE GENOMIC DNA]</scope>
</reference>
<sequence length="113" mass="12696">MELQRQLFEQDGTPPTTTLSQSLFKLLILMRNLVLVLLGVFVTLIIGLTVHELDRWHCAHPRHRARGCFYPGMFVLVVLAFGGVVFAGPGWNEVATVVLIGIWFGFGLRKLFS</sequence>
<gene>
    <name evidence="2" type="ORF">ZT3D7_G8781</name>
</gene>
<keyword evidence="1" id="KW-0472">Membrane</keyword>
<proteinExistence type="predicted"/>
<keyword evidence="1" id="KW-0812">Transmembrane</keyword>
<feature type="transmembrane region" description="Helical" evidence="1">
    <location>
        <begin position="94"/>
        <end position="112"/>
    </location>
</feature>
<feature type="transmembrane region" description="Helical" evidence="1">
    <location>
        <begin position="28"/>
        <end position="48"/>
    </location>
</feature>
<dbReference type="Proteomes" id="UP000215127">
    <property type="component" value="Chromosome 8"/>
</dbReference>
<name>A0A1X7S345_ZYMT9</name>
<evidence type="ECO:0000256" key="1">
    <source>
        <dbReference type="SAM" id="Phobius"/>
    </source>
</evidence>
<accession>A0A1X7S345</accession>
<evidence type="ECO:0000313" key="2">
    <source>
        <dbReference type="EMBL" id="SMQ53627.1"/>
    </source>
</evidence>